<dbReference type="InterPro" id="IPR016855">
    <property type="entry name" value="ERp29"/>
</dbReference>
<dbReference type="InterPro" id="IPR012883">
    <property type="entry name" value="ERp29_N"/>
</dbReference>
<reference evidence="6" key="1">
    <citation type="submission" date="2015-09" db="EMBL/GenBank/DDBJ databases">
        <title>De novo assembly of Pectinophora gossypiella (Pink Bollworm) gut transcriptome.</title>
        <authorList>
            <person name="Tassone E.E."/>
        </authorList>
    </citation>
    <scope>NUCLEOTIDE SEQUENCE</scope>
</reference>
<organism evidence="6">
    <name type="scientific">Pectinophora gossypiella</name>
    <name type="common">Cotton pink bollworm</name>
    <name type="synonym">Depressaria gossypiella</name>
    <dbReference type="NCBI Taxonomy" id="13191"/>
    <lineage>
        <taxon>Eukaryota</taxon>
        <taxon>Metazoa</taxon>
        <taxon>Ecdysozoa</taxon>
        <taxon>Arthropoda</taxon>
        <taxon>Hexapoda</taxon>
        <taxon>Insecta</taxon>
        <taxon>Pterygota</taxon>
        <taxon>Neoptera</taxon>
        <taxon>Endopterygota</taxon>
        <taxon>Lepidoptera</taxon>
        <taxon>Glossata</taxon>
        <taxon>Ditrysia</taxon>
        <taxon>Gelechioidea</taxon>
        <taxon>Gelechiidae</taxon>
        <taxon>Apatetrinae</taxon>
        <taxon>Pectinophora</taxon>
    </lineage>
</organism>
<dbReference type="InterPro" id="IPR011679">
    <property type="entry name" value="ERp29_C"/>
</dbReference>
<dbReference type="Gene3D" id="3.40.30.10">
    <property type="entry name" value="Glutaredoxin"/>
    <property type="match status" value="1"/>
</dbReference>
<dbReference type="Gene3D" id="1.20.1150.12">
    <property type="entry name" value="Endoplasmic reticulum resident protein 29, C-terminal domain"/>
    <property type="match status" value="1"/>
</dbReference>
<dbReference type="InterPro" id="IPR036249">
    <property type="entry name" value="Thioredoxin-like_sf"/>
</dbReference>
<sequence>MLRISLFVCVIFSTLSVYKASKSGLVELDEHSFEKLINKFDAALVKFDVAYPYGDKHDAFLALALEAKEVDELLVADVNVKDYGEKDNEALAAKYGASKETFPVVKLFLKGKSEPVAFDGEKGFTTEQLRKFVSDNTGLYLSLPGCVRQLDLLAAKFVKTATAGRDNVFKELQEACKQLPEKHTASCEVYKIIMKKILEKGDEFIKVETERVKKLQSGKISEEKKKELGTRLNILQSFQYALTERSKGKNEL</sequence>
<name>A0A1E1WB29_PECGO</name>
<dbReference type="SUPFAM" id="SSF52833">
    <property type="entry name" value="Thioredoxin-like"/>
    <property type="match status" value="1"/>
</dbReference>
<dbReference type="PANTHER" id="PTHR12211:SF0">
    <property type="entry name" value="ENDOPLASMIC RETICULUM RESIDENT PROTEIN 29"/>
    <property type="match status" value="1"/>
</dbReference>
<evidence type="ECO:0000256" key="3">
    <source>
        <dbReference type="SAM" id="SignalP"/>
    </source>
</evidence>
<proteinExistence type="predicted"/>
<feature type="signal peptide" evidence="3">
    <location>
        <begin position="1"/>
        <end position="20"/>
    </location>
</feature>
<dbReference type="FunFam" id="1.20.1150.12:FF:000001">
    <property type="entry name" value="Endoplasmic reticulum resident protein 29"/>
    <property type="match status" value="1"/>
</dbReference>
<evidence type="ECO:0000259" key="4">
    <source>
        <dbReference type="Pfam" id="PF07749"/>
    </source>
</evidence>
<feature type="domain" description="ERp29 N-terminal" evidence="5">
    <location>
        <begin position="23"/>
        <end position="144"/>
    </location>
</feature>
<dbReference type="Pfam" id="PF07912">
    <property type="entry name" value="ERp29_N"/>
    <property type="match status" value="1"/>
</dbReference>
<dbReference type="EMBL" id="GDQN01006846">
    <property type="protein sequence ID" value="JAT84208.1"/>
    <property type="molecule type" value="Transcribed_RNA"/>
</dbReference>
<gene>
    <name evidence="6" type="ORF">g.8879</name>
</gene>
<evidence type="ECO:0000259" key="5">
    <source>
        <dbReference type="Pfam" id="PF07912"/>
    </source>
</evidence>
<dbReference type="GO" id="GO:0009306">
    <property type="term" value="P:protein secretion"/>
    <property type="evidence" value="ECO:0007669"/>
    <property type="project" value="InterPro"/>
</dbReference>
<evidence type="ECO:0000256" key="2">
    <source>
        <dbReference type="ARBA" id="ARBA00022824"/>
    </source>
</evidence>
<feature type="domain" description="Endoplasmic reticulum resident protein 29 C-terminal" evidence="4">
    <location>
        <begin position="145"/>
        <end position="238"/>
    </location>
</feature>
<keyword evidence="3" id="KW-0732">Signal</keyword>
<dbReference type="OrthoDB" id="417262at2759"/>
<dbReference type="SUPFAM" id="SSF47933">
    <property type="entry name" value="ERP29 C domain-like"/>
    <property type="match status" value="1"/>
</dbReference>
<accession>A0A1E1WB29</accession>
<dbReference type="InterPro" id="IPR036356">
    <property type="entry name" value="ERp29_C_sf"/>
</dbReference>
<dbReference type="CDD" id="cd00238">
    <property type="entry name" value="ERp29c"/>
    <property type="match status" value="1"/>
</dbReference>
<dbReference type="Pfam" id="PF07749">
    <property type="entry name" value="ERp29"/>
    <property type="match status" value="1"/>
</dbReference>
<protein>
    <recommendedName>
        <fullName evidence="1">Endoplasmic reticulum resident protein 29</fullName>
    </recommendedName>
</protein>
<evidence type="ECO:0000256" key="1">
    <source>
        <dbReference type="ARBA" id="ARBA00014173"/>
    </source>
</evidence>
<evidence type="ECO:0000313" key="6">
    <source>
        <dbReference type="EMBL" id="JAT84208.1"/>
    </source>
</evidence>
<dbReference type="PANTHER" id="PTHR12211">
    <property type="entry name" value="ENDOPLASMIC RETICULUM PROTEIN ERP29"/>
    <property type="match status" value="1"/>
</dbReference>
<dbReference type="FunFam" id="3.40.30.10:FF:000133">
    <property type="entry name" value="Endoplasmic reticulum resident protein 29"/>
    <property type="match status" value="1"/>
</dbReference>
<keyword evidence="2" id="KW-0256">Endoplasmic reticulum</keyword>
<dbReference type="GO" id="GO:0005788">
    <property type="term" value="C:endoplasmic reticulum lumen"/>
    <property type="evidence" value="ECO:0007669"/>
    <property type="project" value="InterPro"/>
</dbReference>
<feature type="chain" id="PRO_5009115249" description="Endoplasmic reticulum resident protein 29" evidence="3">
    <location>
        <begin position="21"/>
        <end position="252"/>
    </location>
</feature>
<dbReference type="AlphaFoldDB" id="A0A1E1WB29"/>